<keyword evidence="2" id="KW-1185">Reference proteome</keyword>
<evidence type="ECO:0000313" key="2">
    <source>
        <dbReference type="Proteomes" id="UP001596447"/>
    </source>
</evidence>
<dbReference type="PANTHER" id="PTHR39640:SF1">
    <property type="entry name" value="DUF790 FAMILY PROTEIN"/>
    <property type="match status" value="1"/>
</dbReference>
<reference evidence="1 2" key="1">
    <citation type="journal article" date="2019" name="Int. J. Syst. Evol. Microbiol.">
        <title>The Global Catalogue of Microorganisms (GCM) 10K type strain sequencing project: providing services to taxonomists for standard genome sequencing and annotation.</title>
        <authorList>
            <consortium name="The Broad Institute Genomics Platform"/>
            <consortium name="The Broad Institute Genome Sequencing Center for Infectious Disease"/>
            <person name="Wu L."/>
            <person name="Ma J."/>
        </authorList>
    </citation>
    <scope>NUCLEOTIDE SEQUENCE [LARGE SCALE GENOMIC DNA]</scope>
    <source>
        <strain evidence="1 2">XZGYJ-43</strain>
    </source>
</reference>
<accession>A0ABD5Z4T7</accession>
<dbReference type="EMBL" id="JBHTAR010000011">
    <property type="protein sequence ID" value="MFC7200178.1"/>
    <property type="molecule type" value="Genomic_DNA"/>
</dbReference>
<dbReference type="Pfam" id="PF05626">
    <property type="entry name" value="DUF790"/>
    <property type="match status" value="1"/>
</dbReference>
<dbReference type="Proteomes" id="UP001596447">
    <property type="component" value="Unassembled WGS sequence"/>
</dbReference>
<proteinExistence type="predicted"/>
<dbReference type="PIRSF" id="PIRSF019435">
    <property type="entry name" value="UCP019435"/>
    <property type="match status" value="1"/>
</dbReference>
<organism evidence="1 2">
    <name type="scientific">Halospeciosus flavus</name>
    <dbReference type="NCBI Taxonomy" id="3032283"/>
    <lineage>
        <taxon>Archaea</taxon>
        <taxon>Methanobacteriati</taxon>
        <taxon>Methanobacteriota</taxon>
        <taxon>Stenosarchaea group</taxon>
        <taxon>Halobacteria</taxon>
        <taxon>Halobacteriales</taxon>
        <taxon>Halobacteriaceae</taxon>
        <taxon>Halospeciosus</taxon>
    </lineage>
</organism>
<dbReference type="RefSeq" id="WP_279526967.1">
    <property type="nucleotide sequence ID" value="NZ_CP122312.1"/>
</dbReference>
<dbReference type="AlphaFoldDB" id="A0ABD5Z4T7"/>
<comment type="caution">
    <text evidence="1">The sequence shown here is derived from an EMBL/GenBank/DDBJ whole genome shotgun (WGS) entry which is preliminary data.</text>
</comment>
<name>A0ABD5Z4T7_9EURY</name>
<gene>
    <name evidence="1" type="ORF">ACFQJ9_12280</name>
</gene>
<sequence>MLTKDLLRVSRAGGGFHPQFTDNVALAERVLGVYRDHVGEERGVLDEALESVERDADDFKLARGFAKLLDREAVFETASAVDPLRARRAAFAAAEEVGVVTETERAEALDAAADSLGDEVAARDVADALYADREVRQVLTDFDPRWDAEALVAQYNLSLAQTALFDATEVRVRTTDPRALVSRIKRLGLLYEIHRTDDETEAREVVLTGPDALFRRSRRYGTRFARLLRTVAQANEWTLEATIDDRGTDRTMRLSESDPVRVPGVDPVTDVSYDSGVEREFAARFEALNLDWELVREPSVLDAGDRLMIPDFAFDYLHADFRVYFEVMGFWTPEYVEKKLAQLDDLEDVDMLVAVDESLGVGEEIEARDHRVVTYSGSIRTKDVVDELREYEADLVAASADAVPDELAPDADVVTLDDLAAEYGVAVEAVEDKVFPDHRLVGRTLVRPAVLDALREELDAGMTLSAAEDVLGERGISDASAALSELGYRVEWEGLGGGTVREK</sequence>
<dbReference type="PANTHER" id="PTHR39640">
    <property type="entry name" value="VNG6129C"/>
    <property type="match status" value="1"/>
</dbReference>
<evidence type="ECO:0000313" key="1">
    <source>
        <dbReference type="EMBL" id="MFC7200178.1"/>
    </source>
</evidence>
<protein>
    <submittedName>
        <fullName evidence="1">DUF790 family protein</fullName>
    </submittedName>
</protein>
<dbReference type="InterPro" id="IPR008508">
    <property type="entry name" value="Bax1"/>
</dbReference>